<name>A0ABX7RSJ8_9ACTN</name>
<sequence>MHDRRDVILTMLDEERGVTAVSMGWLRDQYEPEWIRLSTARVVEIGEWLTQREIRYLPSPLPSRETEEVMLYRPSSLIGTYISAARMEGIFAKHPTTAAYMLGELSKKLERLEAVSDAEH</sequence>
<keyword evidence="2" id="KW-1185">Reference proteome</keyword>
<protein>
    <recommendedName>
        <fullName evidence="3">DUF5753 domain-containing protein</fullName>
    </recommendedName>
</protein>
<organism evidence="1 2">
    <name type="scientific">Streptomyces griseocarneus</name>
    <dbReference type="NCBI Taxonomy" id="51201"/>
    <lineage>
        <taxon>Bacteria</taxon>
        <taxon>Bacillati</taxon>
        <taxon>Actinomycetota</taxon>
        <taxon>Actinomycetes</taxon>
        <taxon>Kitasatosporales</taxon>
        <taxon>Streptomycetaceae</taxon>
        <taxon>Streptomyces</taxon>
    </lineage>
</organism>
<dbReference type="RefSeq" id="WP_086574739.1">
    <property type="nucleotide sequence ID" value="NZ_CP071595.1"/>
</dbReference>
<evidence type="ECO:0000313" key="1">
    <source>
        <dbReference type="EMBL" id="QSY50200.1"/>
    </source>
</evidence>
<evidence type="ECO:0008006" key="3">
    <source>
        <dbReference type="Google" id="ProtNLM"/>
    </source>
</evidence>
<dbReference type="EMBL" id="CP071595">
    <property type="protein sequence ID" value="QSY50200.1"/>
    <property type="molecule type" value="Genomic_DNA"/>
</dbReference>
<accession>A0ABX7RSJ8</accession>
<proteinExistence type="predicted"/>
<evidence type="ECO:0000313" key="2">
    <source>
        <dbReference type="Proteomes" id="UP000671836"/>
    </source>
</evidence>
<dbReference type="Proteomes" id="UP000671836">
    <property type="component" value="Chromosome"/>
</dbReference>
<gene>
    <name evidence="1" type="ORF">J3S04_03875</name>
</gene>
<reference evidence="1 2" key="1">
    <citation type="submission" date="2021-03" db="EMBL/GenBank/DDBJ databases">
        <title>Streptomyces strains.</title>
        <authorList>
            <person name="Lund M.B."/>
            <person name="Toerring T."/>
        </authorList>
    </citation>
    <scope>NUCLEOTIDE SEQUENCE [LARGE SCALE GENOMIC DNA]</scope>
    <source>
        <strain evidence="1 2">KCC S-1010</strain>
    </source>
</reference>